<dbReference type="PANTHER" id="PTHR38594:SF1">
    <property type="entry name" value="PEP-DEPENDENT DIHYDROXYACETONE KINASE, PHOSPHORYL DONOR SUBUNIT DHAM"/>
    <property type="match status" value="1"/>
</dbReference>
<dbReference type="GO" id="GO:0019563">
    <property type="term" value="P:glycerol catabolic process"/>
    <property type="evidence" value="ECO:0007669"/>
    <property type="project" value="InterPro"/>
</dbReference>
<dbReference type="EMBL" id="JABBMI010000054">
    <property type="protein sequence ID" value="NMK53929.1"/>
    <property type="molecule type" value="Genomic_DNA"/>
</dbReference>
<dbReference type="GO" id="GO:0016020">
    <property type="term" value="C:membrane"/>
    <property type="evidence" value="ECO:0007669"/>
    <property type="project" value="InterPro"/>
</dbReference>
<evidence type="ECO:0000313" key="12">
    <source>
        <dbReference type="Proteomes" id="UP000550736"/>
    </source>
</evidence>
<proteinExistence type="predicted"/>
<dbReference type="GeneID" id="93670248"/>
<name>A0A7X9ZKE3_STACP</name>
<dbReference type="EMBL" id="SCHC01000001">
    <property type="protein sequence ID" value="TBW77626.1"/>
    <property type="molecule type" value="Genomic_DNA"/>
</dbReference>
<protein>
    <recommendedName>
        <fullName evidence="3">phosphoenolpyruvate--glycerone phosphotransferase</fullName>
        <ecNumber evidence="3">2.7.1.121</ecNumber>
    </recommendedName>
</protein>
<evidence type="ECO:0000313" key="10">
    <source>
        <dbReference type="Proteomes" id="UP000291949"/>
    </source>
</evidence>
<comment type="function">
    <text evidence="2">Component of the dihydroxyacetone kinase complex, which is responsible for the phosphoenolpyruvate (PEP)-dependent phosphorylation of dihydroxyacetone. DhaM serves as the phosphoryl donor. Is phosphorylated by phosphoenolpyruvate in an EI- and HPr-dependent reaction, and a phosphorelay system on histidine residues finally leads to phosphoryl transfer to DhaL and dihydroxyacetone.</text>
</comment>
<dbReference type="InterPro" id="IPR004701">
    <property type="entry name" value="PTS_EIIA_man-typ"/>
</dbReference>
<dbReference type="Gene3D" id="3.40.50.510">
    <property type="entry name" value="Phosphotransferase system, mannose-type IIA component"/>
    <property type="match status" value="1"/>
</dbReference>
<evidence type="ECO:0000256" key="1">
    <source>
        <dbReference type="ARBA" id="ARBA00001113"/>
    </source>
</evidence>
<dbReference type="GO" id="GO:0047324">
    <property type="term" value="F:phosphoenolpyruvate-glycerone phosphotransferase activity"/>
    <property type="evidence" value="ECO:0007669"/>
    <property type="project" value="UniProtKB-EC"/>
</dbReference>
<dbReference type="GO" id="GO:0009401">
    <property type="term" value="P:phosphoenolpyruvate-dependent sugar phosphotransferase system"/>
    <property type="evidence" value="ECO:0007669"/>
    <property type="project" value="InterPro"/>
</dbReference>
<evidence type="ECO:0000256" key="5">
    <source>
        <dbReference type="ARBA" id="ARBA00046577"/>
    </source>
</evidence>
<comment type="caution">
    <text evidence="8">The sequence shown here is derived from an EMBL/GenBank/DDBJ whole genome shotgun (WGS) entry which is preliminary data.</text>
</comment>
<sequence>MPTIVLVSHSVDIANGTKQLLEQMVSDVDVLACGGTDDGGIGTSFNSIQDAINHLEDDALCFFDLGSAEMNLDMAIEMYEGDHQVLKVNAPLVEGSFTASVKLSTGGSVEEAIEEVYRTSFSSEN</sequence>
<keyword evidence="8" id="KW-0418">Kinase</keyword>
<organism evidence="8 12">
    <name type="scientific">Staphylococcus capitis</name>
    <dbReference type="NCBI Taxonomy" id="29388"/>
    <lineage>
        <taxon>Bacteria</taxon>
        <taxon>Bacillati</taxon>
        <taxon>Bacillota</taxon>
        <taxon>Bacilli</taxon>
        <taxon>Bacillales</taxon>
        <taxon>Staphylococcaceae</taxon>
        <taxon>Staphylococcus</taxon>
    </lineage>
</organism>
<dbReference type="NCBIfam" id="TIGR02364">
    <property type="entry name" value="dha_pts"/>
    <property type="match status" value="1"/>
</dbReference>
<evidence type="ECO:0000256" key="4">
    <source>
        <dbReference type="ARBA" id="ARBA00022679"/>
    </source>
</evidence>
<dbReference type="EMBL" id="JABBLX010000006">
    <property type="protein sequence ID" value="NMK97156.1"/>
    <property type="molecule type" value="Genomic_DNA"/>
</dbReference>
<dbReference type="RefSeq" id="WP_002433105.1">
    <property type="nucleotide sequence ID" value="NZ_AP014956.1"/>
</dbReference>
<reference evidence="9 10" key="1">
    <citation type="journal article" date="2019" name="Sci. Transl. Med.">
        <title>Quorum sensing between bacterial species on the skin protects against epidermal injury in atopic dermatitis.</title>
        <authorList>
            <person name="Williams M.R."/>
        </authorList>
    </citation>
    <scope>NUCLEOTIDE SEQUENCE [LARGE SCALE GENOMIC DNA]</scope>
    <source>
        <strain evidence="9 10">H8</strain>
    </source>
</reference>
<dbReference type="InterPro" id="IPR039643">
    <property type="entry name" value="DhaM"/>
</dbReference>
<evidence type="ECO:0000256" key="3">
    <source>
        <dbReference type="ARBA" id="ARBA00012095"/>
    </source>
</evidence>
<dbReference type="Proteomes" id="UP000538955">
    <property type="component" value="Unassembled WGS sequence"/>
</dbReference>
<dbReference type="SUPFAM" id="SSF53062">
    <property type="entry name" value="PTS system fructose IIA component-like"/>
    <property type="match status" value="1"/>
</dbReference>
<dbReference type="Proteomes" id="UP000550736">
    <property type="component" value="Unassembled WGS sequence"/>
</dbReference>
<evidence type="ECO:0000313" key="8">
    <source>
        <dbReference type="EMBL" id="NMK97156.1"/>
    </source>
</evidence>
<dbReference type="PROSITE" id="PS51096">
    <property type="entry name" value="PTS_EIIA_TYPE_4"/>
    <property type="match status" value="1"/>
</dbReference>
<dbReference type="InterPro" id="IPR036662">
    <property type="entry name" value="PTS_EIIA_man-typ_sf"/>
</dbReference>
<dbReference type="Proteomes" id="UP000291949">
    <property type="component" value="Unassembled WGS sequence"/>
</dbReference>
<evidence type="ECO:0000313" key="11">
    <source>
        <dbReference type="Proteomes" id="UP000538955"/>
    </source>
</evidence>
<keyword evidence="11" id="KW-1185">Reference proteome</keyword>
<gene>
    <name evidence="9" type="primary">dhaM</name>
    <name evidence="9" type="ORF">EQ811_00720</name>
    <name evidence="8" type="ORF">HHM13_03445</name>
    <name evidence="7" type="ORF">HHM24_04080</name>
</gene>
<comment type="subunit">
    <text evidence="5">Homodimer. The dihydroxyacetone kinase complex is composed of a homodimer of DhaM, a homodimer of DhaK and the subunit DhaL.</text>
</comment>
<dbReference type="AlphaFoldDB" id="A0A7X9ZKE3"/>
<feature type="domain" description="PTS EIIA type-4" evidence="6">
    <location>
        <begin position="1"/>
        <end position="125"/>
    </location>
</feature>
<evidence type="ECO:0000313" key="9">
    <source>
        <dbReference type="EMBL" id="TBW77626.1"/>
    </source>
</evidence>
<dbReference type="PANTHER" id="PTHR38594">
    <property type="entry name" value="PEP-DEPENDENT DIHYDROXYACETONE KINASE, PHOSPHORYL DONOR SUBUNIT DHAM"/>
    <property type="match status" value="1"/>
</dbReference>
<reference evidence="11 12" key="2">
    <citation type="submission" date="2020-04" db="EMBL/GenBank/DDBJ databases">
        <title>The Epidemiology and Molecular Characteristics of Linezolid-Resistant Staphylococcus capitis in Huashan Hospital, Shanghai.</title>
        <authorList>
            <person name="Ding L."/>
            <person name="Li P."/>
            <person name="Yang Y."/>
            <person name="Lin D."/>
            <person name="Xu X."/>
        </authorList>
    </citation>
    <scope>NUCLEOTIDE SEQUENCE [LARGE SCALE GENOMIC DNA]</scope>
    <source>
        <strain evidence="8 12">12-86</strain>
        <strain evidence="7 11">17-84</strain>
    </source>
</reference>
<keyword evidence="4 8" id="KW-0808">Transferase</keyword>
<evidence type="ECO:0000313" key="7">
    <source>
        <dbReference type="EMBL" id="NMK53929.1"/>
    </source>
</evidence>
<dbReference type="InterPro" id="IPR012844">
    <property type="entry name" value="DhaM_N"/>
</dbReference>
<dbReference type="Pfam" id="PF03610">
    <property type="entry name" value="EIIA-man"/>
    <property type="match status" value="1"/>
</dbReference>
<dbReference type="EC" id="2.7.1.121" evidence="3"/>
<comment type="catalytic activity">
    <reaction evidence="1">
        <text>dihydroxyacetone + phosphoenolpyruvate = dihydroxyacetone phosphate + pyruvate</text>
        <dbReference type="Rhea" id="RHEA:18381"/>
        <dbReference type="ChEBI" id="CHEBI:15361"/>
        <dbReference type="ChEBI" id="CHEBI:16016"/>
        <dbReference type="ChEBI" id="CHEBI:57642"/>
        <dbReference type="ChEBI" id="CHEBI:58702"/>
        <dbReference type="EC" id="2.7.1.121"/>
    </reaction>
</comment>
<evidence type="ECO:0000259" key="6">
    <source>
        <dbReference type="PROSITE" id="PS51096"/>
    </source>
</evidence>
<accession>A0A7X9ZKE3</accession>
<evidence type="ECO:0000256" key="2">
    <source>
        <dbReference type="ARBA" id="ARBA00002788"/>
    </source>
</evidence>